<dbReference type="Gene3D" id="4.10.240.10">
    <property type="entry name" value="Zn(2)-C6 fungal-type DNA-binding domain"/>
    <property type="match status" value="1"/>
</dbReference>
<feature type="domain" description="Zn(2)-C6 fungal-type" evidence="8">
    <location>
        <begin position="85"/>
        <end position="114"/>
    </location>
</feature>
<dbReference type="SUPFAM" id="SSF57701">
    <property type="entry name" value="Zn2/Cys6 DNA-binding domain"/>
    <property type="match status" value="1"/>
</dbReference>
<dbReference type="InterPro" id="IPR013087">
    <property type="entry name" value="Znf_C2H2_type"/>
</dbReference>
<protein>
    <submittedName>
        <fullName evidence="10">Fungal-specific transcription factor domain-containing protein</fullName>
    </submittedName>
</protein>
<dbReference type="PANTHER" id="PTHR47660:SF2">
    <property type="entry name" value="TRANSCRIPTION FACTOR WITH C2H2 AND ZN(2)-CYS(6) DNA BINDING DOMAIN (EUROFUNG)"/>
    <property type="match status" value="1"/>
</dbReference>
<dbReference type="InterPro" id="IPR007219">
    <property type="entry name" value="XnlR_reg_dom"/>
</dbReference>
<reference evidence="10" key="1">
    <citation type="submission" date="2023-06" db="EMBL/GenBank/DDBJ databases">
        <title>Genome-scale phylogeny and comparative genomics of the fungal order Sordariales.</title>
        <authorList>
            <consortium name="Lawrence Berkeley National Laboratory"/>
            <person name="Hensen N."/>
            <person name="Bonometti L."/>
            <person name="Westerberg I."/>
            <person name="Brannstrom I.O."/>
            <person name="Guillou S."/>
            <person name="Cros-Aarteil S."/>
            <person name="Calhoun S."/>
            <person name="Haridas S."/>
            <person name="Kuo A."/>
            <person name="Mondo S."/>
            <person name="Pangilinan J."/>
            <person name="Riley R."/>
            <person name="Labutti K."/>
            <person name="Andreopoulos B."/>
            <person name="Lipzen A."/>
            <person name="Chen C."/>
            <person name="Yanf M."/>
            <person name="Daum C."/>
            <person name="Ng V."/>
            <person name="Clum A."/>
            <person name="Steindorff A."/>
            <person name="Ohm R."/>
            <person name="Martin F."/>
            <person name="Silar P."/>
            <person name="Natvig D."/>
            <person name="Lalanne C."/>
            <person name="Gautier V."/>
            <person name="Ament-Velasquez S.L."/>
            <person name="Kruys A."/>
            <person name="Hutchinson M.I."/>
            <person name="Powell A.J."/>
            <person name="Barry K."/>
            <person name="Miller A.N."/>
            <person name="Grigoriev I.V."/>
            <person name="Debuchy R."/>
            <person name="Gladieux P."/>
            <person name="Thoren M.H."/>
            <person name="Johannesson H."/>
        </authorList>
    </citation>
    <scope>NUCLEOTIDE SEQUENCE</scope>
    <source>
        <strain evidence="10">CBS 307.81</strain>
    </source>
</reference>
<dbReference type="Proteomes" id="UP001174997">
    <property type="component" value="Unassembled WGS sequence"/>
</dbReference>
<dbReference type="InterPro" id="IPR036864">
    <property type="entry name" value="Zn2-C6_fun-type_DNA-bd_sf"/>
</dbReference>
<dbReference type="AlphaFoldDB" id="A0AA39ZL67"/>
<dbReference type="Gene3D" id="3.30.160.60">
    <property type="entry name" value="Classic Zinc Finger"/>
    <property type="match status" value="1"/>
</dbReference>
<evidence type="ECO:0000256" key="1">
    <source>
        <dbReference type="ARBA" id="ARBA00022723"/>
    </source>
</evidence>
<keyword evidence="6" id="KW-0863">Zinc-finger</keyword>
<name>A0AA39ZL67_9PEZI</name>
<dbReference type="InterPro" id="IPR001138">
    <property type="entry name" value="Zn2Cys6_DnaBD"/>
</dbReference>
<dbReference type="PROSITE" id="PS50048">
    <property type="entry name" value="ZN2_CY6_FUNGAL_2"/>
    <property type="match status" value="1"/>
</dbReference>
<evidence type="ECO:0000313" key="11">
    <source>
        <dbReference type="Proteomes" id="UP001174997"/>
    </source>
</evidence>
<sequence>MSENASDGQPLAPPSSKTTRFPCSTPGCRKSFTRKEHLTRHAKSHSNTPQYQCPICGRRYARSDVFKRHVEFHPQNTIPSTKIVACFECHDKKLKCDDGTPCRQCDRHGLECVRKGRSSGLELNTPPEQSPPADSANTISSRASTSYESESLQQQWHAMQFEATGVGEALHQPELSSSAPLTPSTSLSSESSQSHNTQLRDILQNIDEQTTYFLLEVFFREAHPYWPILHVSTFHMNTASDLLLGSILALASWITEREEHKALVPALYEEALAATRINVTPSLHTLQGMVLLVVYSIYNINDELGKAGRIICLLVQSCRCIGIFNGGHSLPGRLQDDPFTFWLAKEQLHRLAFTVFRLDTYLSVLLSIAPTVRYQELYIPFLATPFVWESTENDDLQYRLQQQPRPEGIKSALLSGFHREFMYSPPSYAPTIPLSPMDHHLTLCALQNPIWEASAFARDMEISLLSIPNSPVFAARVHLDRWYARLQAQTASQQSFQYDVIEEITWTLFHMSKITMHAPLPLLRIHSAAPSGKHRDVDTEKVATKLGIWRGSPCPRMGVISCAEICQLLSRDPFTFDGTSVGNSRRDKLNPLATPALLMAAIAVCSYAAGVGQKQGGGCPSCLPGMEHEQGGCVDIFAGKCPMAQERVKEWEATGRGWPVWGPSGIVLCRCGIDRLGEWFHQDAVLGRDETAKREFVAFVEGLKAGLEG</sequence>
<keyword evidence="11" id="KW-1185">Reference proteome</keyword>
<gene>
    <name evidence="10" type="ORF">QBC41DRAFT_312228</name>
</gene>
<evidence type="ECO:0000259" key="8">
    <source>
        <dbReference type="PROSITE" id="PS50048"/>
    </source>
</evidence>
<proteinExistence type="predicted"/>
<evidence type="ECO:0000256" key="3">
    <source>
        <dbReference type="ARBA" id="ARBA00023015"/>
    </source>
</evidence>
<feature type="domain" description="C2H2-type" evidence="9">
    <location>
        <begin position="51"/>
        <end position="78"/>
    </location>
</feature>
<dbReference type="SUPFAM" id="SSF57667">
    <property type="entry name" value="beta-beta-alpha zinc fingers"/>
    <property type="match status" value="1"/>
</dbReference>
<dbReference type="PANTHER" id="PTHR47660">
    <property type="entry name" value="TRANSCRIPTION FACTOR WITH C2H2 AND ZN(2)-CYS(6) DNA BINDING DOMAIN (EUROFUNG)-RELATED-RELATED"/>
    <property type="match status" value="1"/>
</dbReference>
<dbReference type="Pfam" id="PF00172">
    <property type="entry name" value="Zn_clus"/>
    <property type="match status" value="1"/>
</dbReference>
<evidence type="ECO:0000256" key="5">
    <source>
        <dbReference type="ARBA" id="ARBA00023242"/>
    </source>
</evidence>
<dbReference type="SMART" id="SM00355">
    <property type="entry name" value="ZnF_C2H2"/>
    <property type="match status" value="2"/>
</dbReference>
<dbReference type="Pfam" id="PF00096">
    <property type="entry name" value="zf-C2H2"/>
    <property type="match status" value="2"/>
</dbReference>
<evidence type="ECO:0000313" key="10">
    <source>
        <dbReference type="EMBL" id="KAK0673134.1"/>
    </source>
</evidence>
<feature type="region of interest" description="Disordered" evidence="7">
    <location>
        <begin position="173"/>
        <end position="194"/>
    </location>
</feature>
<dbReference type="InterPro" id="IPR036236">
    <property type="entry name" value="Znf_C2H2_sf"/>
</dbReference>
<dbReference type="PROSITE" id="PS50157">
    <property type="entry name" value="ZINC_FINGER_C2H2_2"/>
    <property type="match status" value="2"/>
</dbReference>
<dbReference type="CDD" id="cd00067">
    <property type="entry name" value="GAL4"/>
    <property type="match status" value="1"/>
</dbReference>
<dbReference type="EMBL" id="JAULSY010000008">
    <property type="protein sequence ID" value="KAK0673134.1"/>
    <property type="molecule type" value="Genomic_DNA"/>
</dbReference>
<accession>A0AA39ZL67</accession>
<keyword evidence="1" id="KW-0479">Metal-binding</keyword>
<dbReference type="GO" id="GO:0000981">
    <property type="term" value="F:DNA-binding transcription factor activity, RNA polymerase II-specific"/>
    <property type="evidence" value="ECO:0007669"/>
    <property type="project" value="InterPro"/>
</dbReference>
<dbReference type="PROSITE" id="PS00463">
    <property type="entry name" value="ZN2_CY6_FUNGAL_1"/>
    <property type="match status" value="1"/>
</dbReference>
<keyword evidence="4" id="KW-0804">Transcription</keyword>
<keyword evidence="3" id="KW-0805">Transcription regulation</keyword>
<evidence type="ECO:0000256" key="4">
    <source>
        <dbReference type="ARBA" id="ARBA00023163"/>
    </source>
</evidence>
<feature type="domain" description="C2H2-type" evidence="9">
    <location>
        <begin position="21"/>
        <end position="50"/>
    </location>
</feature>
<dbReference type="Pfam" id="PF04082">
    <property type="entry name" value="Fungal_trans"/>
    <property type="match status" value="1"/>
</dbReference>
<dbReference type="GO" id="GO:0008270">
    <property type="term" value="F:zinc ion binding"/>
    <property type="evidence" value="ECO:0007669"/>
    <property type="project" value="UniProtKB-KW"/>
</dbReference>
<dbReference type="CDD" id="cd12148">
    <property type="entry name" value="fungal_TF_MHR"/>
    <property type="match status" value="1"/>
</dbReference>
<keyword evidence="5" id="KW-0539">Nucleus</keyword>
<comment type="caution">
    <text evidence="10">The sequence shown here is derived from an EMBL/GenBank/DDBJ whole genome shotgun (WGS) entry which is preliminary data.</text>
</comment>
<organism evidence="10 11">
    <name type="scientific">Cercophora samala</name>
    <dbReference type="NCBI Taxonomy" id="330535"/>
    <lineage>
        <taxon>Eukaryota</taxon>
        <taxon>Fungi</taxon>
        <taxon>Dikarya</taxon>
        <taxon>Ascomycota</taxon>
        <taxon>Pezizomycotina</taxon>
        <taxon>Sordariomycetes</taxon>
        <taxon>Sordariomycetidae</taxon>
        <taxon>Sordariales</taxon>
        <taxon>Lasiosphaeriaceae</taxon>
        <taxon>Cercophora</taxon>
    </lineage>
</organism>
<dbReference type="GO" id="GO:0003677">
    <property type="term" value="F:DNA binding"/>
    <property type="evidence" value="ECO:0007669"/>
    <property type="project" value="InterPro"/>
</dbReference>
<dbReference type="GO" id="GO:0006351">
    <property type="term" value="P:DNA-templated transcription"/>
    <property type="evidence" value="ECO:0007669"/>
    <property type="project" value="InterPro"/>
</dbReference>
<evidence type="ECO:0000259" key="9">
    <source>
        <dbReference type="PROSITE" id="PS50157"/>
    </source>
</evidence>
<keyword evidence="2" id="KW-0862">Zinc</keyword>
<dbReference type="SMART" id="SM00066">
    <property type="entry name" value="GAL4"/>
    <property type="match status" value="1"/>
</dbReference>
<dbReference type="PROSITE" id="PS00028">
    <property type="entry name" value="ZINC_FINGER_C2H2_1"/>
    <property type="match status" value="2"/>
</dbReference>
<feature type="region of interest" description="Disordered" evidence="7">
    <location>
        <begin position="118"/>
        <end position="144"/>
    </location>
</feature>
<evidence type="ECO:0000256" key="6">
    <source>
        <dbReference type="PROSITE-ProRule" id="PRU00042"/>
    </source>
</evidence>
<evidence type="ECO:0000256" key="2">
    <source>
        <dbReference type="ARBA" id="ARBA00022833"/>
    </source>
</evidence>
<evidence type="ECO:0000256" key="7">
    <source>
        <dbReference type="SAM" id="MobiDB-lite"/>
    </source>
</evidence>
<feature type="region of interest" description="Disordered" evidence="7">
    <location>
        <begin position="1"/>
        <end position="28"/>
    </location>
</feature>